<dbReference type="Proteomes" id="UP001632037">
    <property type="component" value="Unassembled WGS sequence"/>
</dbReference>
<reference evidence="1 2" key="1">
    <citation type="submission" date="2024-09" db="EMBL/GenBank/DDBJ databases">
        <title>Genome sequencing and assembly of Phytophthora oleae, isolate VK10A, causative agent of rot of olive drupes.</title>
        <authorList>
            <person name="Conti Taguali S."/>
            <person name="Riolo M."/>
            <person name="La Spada F."/>
            <person name="Cacciola S.O."/>
            <person name="Dionisio G."/>
        </authorList>
    </citation>
    <scope>NUCLEOTIDE SEQUENCE [LARGE SCALE GENOMIC DNA]</scope>
    <source>
        <strain evidence="1 2">VK10A</strain>
    </source>
</reference>
<protein>
    <submittedName>
        <fullName evidence="1">Uncharacterized protein</fullName>
    </submittedName>
</protein>
<evidence type="ECO:0000313" key="2">
    <source>
        <dbReference type="Proteomes" id="UP001632037"/>
    </source>
</evidence>
<dbReference type="EMBL" id="JBIMZQ010000007">
    <property type="protein sequence ID" value="KAL3670333.1"/>
    <property type="molecule type" value="Genomic_DNA"/>
</dbReference>
<comment type="caution">
    <text evidence="1">The sequence shown here is derived from an EMBL/GenBank/DDBJ whole genome shotgun (WGS) entry which is preliminary data.</text>
</comment>
<name>A0ABD3FUC3_9STRA</name>
<accession>A0ABD3FUC3</accession>
<dbReference type="AlphaFoldDB" id="A0ABD3FUC3"/>
<gene>
    <name evidence="1" type="ORF">V7S43_004644</name>
</gene>
<proteinExistence type="predicted"/>
<evidence type="ECO:0000313" key="1">
    <source>
        <dbReference type="EMBL" id="KAL3670333.1"/>
    </source>
</evidence>
<sequence length="100" mass="11080">MNVLSTCGNGNIHASLVNPLDIFLQSFSIASTVGVHDGHTEFEFASSVSQLPLSTSNEVNVPEMLVRTWNVVCKHERILVELPQQLRCYLVALMNAKPDR</sequence>
<keyword evidence="2" id="KW-1185">Reference proteome</keyword>
<organism evidence="1 2">
    <name type="scientific">Phytophthora oleae</name>
    <dbReference type="NCBI Taxonomy" id="2107226"/>
    <lineage>
        <taxon>Eukaryota</taxon>
        <taxon>Sar</taxon>
        <taxon>Stramenopiles</taxon>
        <taxon>Oomycota</taxon>
        <taxon>Peronosporomycetes</taxon>
        <taxon>Peronosporales</taxon>
        <taxon>Peronosporaceae</taxon>
        <taxon>Phytophthora</taxon>
    </lineage>
</organism>